<name>K0AVN5_GOTA9</name>
<dbReference type="Proteomes" id="UP000006094">
    <property type="component" value="Chromosome"/>
</dbReference>
<organism evidence="1 2">
    <name type="scientific">Gottschalkia acidurici (strain ATCC 7906 / DSM 604 / BCRC 14475 / CIP 104303 / KCTC 5404 / NCIMB 10678 / 9a)</name>
    <name type="common">Clostridium acidurici</name>
    <dbReference type="NCBI Taxonomy" id="1128398"/>
    <lineage>
        <taxon>Bacteria</taxon>
        <taxon>Bacillati</taxon>
        <taxon>Bacillota</taxon>
        <taxon>Tissierellia</taxon>
        <taxon>Tissierellales</taxon>
        <taxon>Gottschalkiaceae</taxon>
        <taxon>Gottschalkia</taxon>
    </lineage>
</organism>
<evidence type="ECO:0008006" key="3">
    <source>
        <dbReference type="Google" id="ProtNLM"/>
    </source>
</evidence>
<accession>K0AVN5</accession>
<dbReference type="OrthoDB" id="9959034at2"/>
<evidence type="ECO:0000313" key="1">
    <source>
        <dbReference type="EMBL" id="AFS77893.1"/>
    </source>
</evidence>
<dbReference type="PROSITE" id="PS51257">
    <property type="entry name" value="PROKAR_LIPOPROTEIN"/>
    <property type="match status" value="1"/>
</dbReference>
<evidence type="ECO:0000313" key="2">
    <source>
        <dbReference type="Proteomes" id="UP000006094"/>
    </source>
</evidence>
<dbReference type="AlphaFoldDB" id="K0AVN5"/>
<dbReference type="RefSeq" id="WP_014967030.1">
    <property type="nucleotide sequence ID" value="NC_018664.1"/>
</dbReference>
<sequence length="195" mass="21989">MKKFNFLKNITLFLGLLILLVGCNNKGEKVSKVEPMKVDFESKEYAGEGFTVNYPSSWEITPNPLVPSQDMFVLDNQDKSSNFLGNVIIQISSDKPEVESVDEYVEEMKKFIESEESADSPLTEFVNVEKVTLSSGEVAKLEAVTTINDLKVKQIQFHVFNKDNLATITYSNLPQNFDVGIEATTYMADTFKFTK</sequence>
<dbReference type="HOGENOM" id="CLU_1394183_0_0_9"/>
<protein>
    <recommendedName>
        <fullName evidence="3">Lipoprotein</fullName>
    </recommendedName>
</protein>
<reference evidence="1 2" key="1">
    <citation type="journal article" date="2012" name="PLoS ONE">
        <title>The purine-utilizing bacterium Clostridium acidurici 9a: a genome-guided metabolic reconsideration.</title>
        <authorList>
            <person name="Hartwich K."/>
            <person name="Poehlein A."/>
            <person name="Daniel R."/>
        </authorList>
    </citation>
    <scope>NUCLEOTIDE SEQUENCE [LARGE SCALE GENOMIC DNA]</scope>
    <source>
        <strain evidence="2">ATCC 7906 / DSM 604 / BCRC 14475 / CIP 104303 / KCTC 5404 / NCIMB 10678 / 9a</strain>
    </source>
</reference>
<dbReference type="KEGG" id="cad:Curi_c08200"/>
<proteinExistence type="predicted"/>
<keyword evidence="2" id="KW-1185">Reference proteome</keyword>
<gene>
    <name evidence="1" type="ordered locus">Curi_c08200</name>
</gene>
<dbReference type="Gene3D" id="3.40.1000.10">
    <property type="entry name" value="Mog1/PsbP, alpha/beta/alpha sandwich"/>
    <property type="match status" value="1"/>
</dbReference>
<dbReference type="EMBL" id="CP003326">
    <property type="protein sequence ID" value="AFS77893.1"/>
    <property type="molecule type" value="Genomic_DNA"/>
</dbReference>